<dbReference type="Pfam" id="PF12698">
    <property type="entry name" value="ABC2_membrane_3"/>
    <property type="match status" value="1"/>
</dbReference>
<feature type="domain" description="ABC transmembrane type-2" evidence="9">
    <location>
        <begin position="148"/>
        <end position="384"/>
    </location>
</feature>
<keyword evidence="11" id="KW-1185">Reference proteome</keyword>
<dbReference type="HOGENOM" id="CLU_039483_0_1_7"/>
<evidence type="ECO:0000259" key="9">
    <source>
        <dbReference type="PROSITE" id="PS51012"/>
    </source>
</evidence>
<dbReference type="OrthoDB" id="266913at2"/>
<dbReference type="EMBL" id="CP001999">
    <property type="protein sequence ID" value="ADG93967.1"/>
    <property type="molecule type" value="Genomic_DNA"/>
</dbReference>
<dbReference type="PROSITE" id="PS51012">
    <property type="entry name" value="ABC_TM2"/>
    <property type="match status" value="1"/>
</dbReference>
<dbReference type="InterPro" id="IPR013525">
    <property type="entry name" value="ABC2_TM"/>
</dbReference>
<gene>
    <name evidence="10" type="ordered locus">Arnit_2316</name>
</gene>
<dbReference type="STRING" id="572480.Arnit_2316"/>
<evidence type="ECO:0000256" key="1">
    <source>
        <dbReference type="ARBA" id="ARBA00004651"/>
    </source>
</evidence>
<dbReference type="AlphaFoldDB" id="D5V105"/>
<evidence type="ECO:0000256" key="5">
    <source>
        <dbReference type="ARBA" id="ARBA00022692"/>
    </source>
</evidence>
<keyword evidence="7 8" id="KW-0472">Membrane</keyword>
<evidence type="ECO:0000313" key="10">
    <source>
        <dbReference type="EMBL" id="ADG93967.1"/>
    </source>
</evidence>
<comment type="subcellular location">
    <subcellularLocation>
        <location evidence="1">Cell membrane</location>
        <topology evidence="1">Multi-pass membrane protein</topology>
    </subcellularLocation>
</comment>
<feature type="transmembrane region" description="Helical" evidence="8">
    <location>
        <begin position="272"/>
        <end position="293"/>
    </location>
</feature>
<reference evidence="10 11" key="1">
    <citation type="journal article" date="2010" name="Stand. Genomic Sci.">
        <title>Complete genome sequence of Arcobacter nitrofigilis type strain (CI).</title>
        <authorList>
            <person name="Pati A."/>
            <person name="Gronow S."/>
            <person name="Lapidus A."/>
            <person name="Copeland A."/>
            <person name="Glavina Del Rio T."/>
            <person name="Nolan M."/>
            <person name="Lucas S."/>
            <person name="Tice H."/>
            <person name="Cheng J.F."/>
            <person name="Han C."/>
            <person name="Chertkov O."/>
            <person name="Bruce D."/>
            <person name="Tapia R."/>
            <person name="Goodwin L."/>
            <person name="Pitluck S."/>
            <person name="Liolios K."/>
            <person name="Ivanova N."/>
            <person name="Mavromatis K."/>
            <person name="Chen A."/>
            <person name="Palaniappan K."/>
            <person name="Land M."/>
            <person name="Hauser L."/>
            <person name="Chang Y.J."/>
            <person name="Jeffries C.D."/>
            <person name="Detter J.C."/>
            <person name="Rohde M."/>
            <person name="Goker M."/>
            <person name="Bristow J."/>
            <person name="Eisen J.A."/>
            <person name="Markowitz V."/>
            <person name="Hugenholtz P."/>
            <person name="Klenk H.P."/>
            <person name="Kyrpides N.C."/>
        </authorList>
    </citation>
    <scope>NUCLEOTIDE SEQUENCE [LARGE SCALE GENOMIC DNA]</scope>
    <source>
        <strain evidence="11">ATCC 33309 / DSM 7299 / CCUG 15893 / LMG 7604 / NCTC 12251 / CI</strain>
    </source>
</reference>
<evidence type="ECO:0000256" key="7">
    <source>
        <dbReference type="ARBA" id="ARBA00023136"/>
    </source>
</evidence>
<evidence type="ECO:0000256" key="4">
    <source>
        <dbReference type="ARBA" id="ARBA00022475"/>
    </source>
</evidence>
<evidence type="ECO:0000256" key="6">
    <source>
        <dbReference type="ARBA" id="ARBA00022989"/>
    </source>
</evidence>
<dbReference type="Proteomes" id="UP000000939">
    <property type="component" value="Chromosome"/>
</dbReference>
<feature type="transmembrane region" description="Helical" evidence="8">
    <location>
        <begin position="12"/>
        <end position="38"/>
    </location>
</feature>
<organism evidence="10 11">
    <name type="scientific">Arcobacter nitrofigilis (strain ATCC 33309 / DSM 7299 / CCUG 15893 / LMG 7604 / NCTC 12251 / CI)</name>
    <name type="common">Campylobacter nitrofigilis</name>
    <dbReference type="NCBI Taxonomy" id="572480"/>
    <lineage>
        <taxon>Bacteria</taxon>
        <taxon>Pseudomonadati</taxon>
        <taxon>Campylobacterota</taxon>
        <taxon>Epsilonproteobacteria</taxon>
        <taxon>Campylobacterales</taxon>
        <taxon>Arcobacteraceae</taxon>
        <taxon>Arcobacter</taxon>
    </lineage>
</organism>
<dbReference type="PANTHER" id="PTHR30294:SF38">
    <property type="entry name" value="TRANSPORT PERMEASE PROTEIN"/>
    <property type="match status" value="1"/>
</dbReference>
<dbReference type="KEGG" id="ant:Arnit_2316"/>
<dbReference type="Gene3D" id="3.40.1710.10">
    <property type="entry name" value="abc type-2 transporter like domain"/>
    <property type="match status" value="1"/>
</dbReference>
<evidence type="ECO:0000256" key="8">
    <source>
        <dbReference type="SAM" id="Phobius"/>
    </source>
</evidence>
<dbReference type="InterPro" id="IPR047817">
    <property type="entry name" value="ABC2_TM_bact-type"/>
</dbReference>
<evidence type="ECO:0000256" key="2">
    <source>
        <dbReference type="ARBA" id="ARBA00007783"/>
    </source>
</evidence>
<comment type="similarity">
    <text evidence="2">Belongs to the ABC-2 integral membrane protein family.</text>
</comment>
<feature type="transmembrane region" description="Helical" evidence="8">
    <location>
        <begin position="305"/>
        <end position="325"/>
    </location>
</feature>
<dbReference type="eggNOG" id="COG0842">
    <property type="taxonomic scope" value="Bacteria"/>
</dbReference>
<sequence precursor="true">MFKYILKKELLLIFRDIHALMVLFIMPALFILIMSLALKNTYSDSFETKLKVAVVSSENSDIKEFVKGLNKSKYFSASLVKKGTFDTLIYKENYDFIVMIDKNFKSQINKNAKNFEIKTFSKSNIKNEYFYILKNSIAEIISKSIMKDYFIKSKIDARTLSVLSDKISNTYIYKNNKPRLKPSSVQQSVPAWLVFSMFFILIPISNTFINEKNFGTISRIRSINLSLFPILLGKIIPYFIVNQIQVVIMILVGIFIVPLFGGDSLIISGNYLLIFCMSSAISLAAICFALFIANISKTTEEATSIGGVTNIVLAALGGIMVPKFVMPQFMQDISSYSPMSWGLEGLLEIFVRGGNFSDIKIYLVYLIIFAITFLLLAYMILKKGNNQ</sequence>
<feature type="transmembrane region" description="Helical" evidence="8">
    <location>
        <begin position="189"/>
        <end position="209"/>
    </location>
</feature>
<keyword evidence="4" id="KW-1003">Cell membrane</keyword>
<evidence type="ECO:0000313" key="11">
    <source>
        <dbReference type="Proteomes" id="UP000000939"/>
    </source>
</evidence>
<dbReference type="GO" id="GO:0140359">
    <property type="term" value="F:ABC-type transporter activity"/>
    <property type="evidence" value="ECO:0007669"/>
    <property type="project" value="InterPro"/>
</dbReference>
<evidence type="ECO:0000256" key="3">
    <source>
        <dbReference type="ARBA" id="ARBA00022448"/>
    </source>
</evidence>
<accession>D5V105</accession>
<keyword evidence="6 8" id="KW-1133">Transmembrane helix</keyword>
<dbReference type="RefSeq" id="WP_013136112.1">
    <property type="nucleotide sequence ID" value="NC_014166.1"/>
</dbReference>
<name>D5V105_ARCNC</name>
<keyword evidence="5 8" id="KW-0812">Transmembrane</keyword>
<dbReference type="GO" id="GO:0005886">
    <property type="term" value="C:plasma membrane"/>
    <property type="evidence" value="ECO:0007669"/>
    <property type="project" value="UniProtKB-SubCell"/>
</dbReference>
<dbReference type="InterPro" id="IPR051449">
    <property type="entry name" value="ABC-2_transporter_component"/>
</dbReference>
<proteinExistence type="inferred from homology"/>
<protein>
    <submittedName>
        <fullName evidence="10">ABC-2 type transporter</fullName>
    </submittedName>
</protein>
<feature type="transmembrane region" description="Helical" evidence="8">
    <location>
        <begin position="362"/>
        <end position="381"/>
    </location>
</feature>
<keyword evidence="3" id="KW-0813">Transport</keyword>
<feature type="transmembrane region" description="Helical" evidence="8">
    <location>
        <begin position="230"/>
        <end position="260"/>
    </location>
</feature>
<dbReference type="PANTHER" id="PTHR30294">
    <property type="entry name" value="MEMBRANE COMPONENT OF ABC TRANSPORTER YHHJ-RELATED"/>
    <property type="match status" value="1"/>
</dbReference>